<accession>A0ACC8XC74</accession>
<dbReference type="Proteomes" id="UP000188605">
    <property type="component" value="Unassembled WGS sequence"/>
</dbReference>
<keyword evidence="2" id="KW-1185">Reference proteome</keyword>
<sequence length="117" mass="13209">MKLILAIMIGAVAFGTGINFISVNAEEIQATSTYKEPSFFDEIAYKFEDTEGYQVRYTFEQVSHLRELGLEKEEIVQLQQDGQNYDQVLVKLGISSLLEEGKEQAGSFIEGLIKKHN</sequence>
<gene>
    <name evidence="1" type="ORF">AN396_01275</name>
</gene>
<dbReference type="EMBL" id="LJDB01000055">
    <property type="protein sequence ID" value="ONI40230.1"/>
    <property type="molecule type" value="Genomic_DNA"/>
</dbReference>
<evidence type="ECO:0000313" key="1">
    <source>
        <dbReference type="EMBL" id="ONI40230.1"/>
    </source>
</evidence>
<organism evidence="1 2">
    <name type="scientific">Candidatus Epulonipiscium fishelsonii</name>
    <dbReference type="NCBI Taxonomy" id="77094"/>
    <lineage>
        <taxon>Bacteria</taxon>
        <taxon>Bacillati</taxon>
        <taxon>Bacillota</taxon>
        <taxon>Clostridia</taxon>
        <taxon>Lachnospirales</taxon>
        <taxon>Lachnospiraceae</taxon>
        <taxon>Candidatus Epulonipiscium</taxon>
    </lineage>
</organism>
<name>A0ACC8XC74_9FIRM</name>
<evidence type="ECO:0000313" key="2">
    <source>
        <dbReference type="Proteomes" id="UP000188605"/>
    </source>
</evidence>
<protein>
    <submittedName>
        <fullName evidence="1">Uncharacterized protein</fullName>
    </submittedName>
</protein>
<proteinExistence type="predicted"/>
<comment type="caution">
    <text evidence="1">The sequence shown here is derived from an EMBL/GenBank/DDBJ whole genome shotgun (WGS) entry which is preliminary data.</text>
</comment>
<reference evidence="1" key="1">
    <citation type="submission" date="2016-08" db="EMBL/GenBank/DDBJ databases">
        <authorList>
            <person name="Ngugi D.K."/>
            <person name="Miyake S."/>
            <person name="Stingl U."/>
        </authorList>
    </citation>
    <scope>NUCLEOTIDE SEQUENCE</scope>
    <source>
        <strain evidence="1">SCG-B11WGA-EpuloA1</strain>
    </source>
</reference>